<dbReference type="Proteomes" id="UP001278500">
    <property type="component" value="Unassembled WGS sequence"/>
</dbReference>
<evidence type="ECO:0000313" key="3">
    <source>
        <dbReference type="EMBL" id="KAK3354934.1"/>
    </source>
</evidence>
<proteinExistence type="predicted"/>
<evidence type="ECO:0000259" key="2">
    <source>
        <dbReference type="PROSITE" id="PS51673"/>
    </source>
</evidence>
<feature type="compositionally biased region" description="Basic and acidic residues" evidence="1">
    <location>
        <begin position="18"/>
        <end position="37"/>
    </location>
</feature>
<gene>
    <name evidence="3" type="ORF">B0H65DRAFT_584671</name>
</gene>
<protein>
    <recommendedName>
        <fullName evidence="2">SUZ domain-containing protein</fullName>
    </recommendedName>
</protein>
<keyword evidence="4" id="KW-1185">Reference proteome</keyword>
<dbReference type="InterPro" id="IPR024771">
    <property type="entry name" value="SUZ"/>
</dbReference>
<feature type="compositionally biased region" description="Polar residues" evidence="1">
    <location>
        <begin position="152"/>
        <end position="162"/>
    </location>
</feature>
<dbReference type="GeneID" id="87868058"/>
<dbReference type="RefSeq" id="XP_062686312.1">
    <property type="nucleotide sequence ID" value="XM_062830904.1"/>
</dbReference>
<dbReference type="AlphaFoldDB" id="A0AAE0MVW5"/>
<reference evidence="3" key="2">
    <citation type="submission" date="2023-06" db="EMBL/GenBank/DDBJ databases">
        <authorList>
            <consortium name="Lawrence Berkeley National Laboratory"/>
            <person name="Haridas S."/>
            <person name="Hensen N."/>
            <person name="Bonometti L."/>
            <person name="Westerberg I."/>
            <person name="Brannstrom I.O."/>
            <person name="Guillou S."/>
            <person name="Cros-Aarteil S."/>
            <person name="Calhoun S."/>
            <person name="Kuo A."/>
            <person name="Mondo S."/>
            <person name="Pangilinan J."/>
            <person name="Riley R."/>
            <person name="Labutti K."/>
            <person name="Andreopoulos B."/>
            <person name="Lipzen A."/>
            <person name="Chen C."/>
            <person name="Yanf M."/>
            <person name="Daum C."/>
            <person name="Ng V."/>
            <person name="Clum A."/>
            <person name="Steindorff A."/>
            <person name="Ohm R."/>
            <person name="Martin F."/>
            <person name="Silar P."/>
            <person name="Natvig D."/>
            <person name="Lalanne C."/>
            <person name="Gautier V."/>
            <person name="Ament-Velasquez S.L."/>
            <person name="Kruys A."/>
            <person name="Hutchinson M.I."/>
            <person name="Powell A.J."/>
            <person name="Barry K."/>
            <person name="Miller A.N."/>
            <person name="Grigoriev I.V."/>
            <person name="Debuchy R."/>
            <person name="Gladieux P."/>
            <person name="Thoren M.H."/>
            <person name="Johannesson H."/>
        </authorList>
    </citation>
    <scope>NUCLEOTIDE SEQUENCE</scope>
    <source>
        <strain evidence="3">CBS 560.94</strain>
    </source>
</reference>
<reference evidence="3" key="1">
    <citation type="journal article" date="2023" name="Mol. Phylogenet. Evol.">
        <title>Genome-scale phylogeny and comparative genomics of the fungal order Sordariales.</title>
        <authorList>
            <person name="Hensen N."/>
            <person name="Bonometti L."/>
            <person name="Westerberg I."/>
            <person name="Brannstrom I.O."/>
            <person name="Guillou S."/>
            <person name="Cros-Aarteil S."/>
            <person name="Calhoun S."/>
            <person name="Haridas S."/>
            <person name="Kuo A."/>
            <person name="Mondo S."/>
            <person name="Pangilinan J."/>
            <person name="Riley R."/>
            <person name="LaButti K."/>
            <person name="Andreopoulos B."/>
            <person name="Lipzen A."/>
            <person name="Chen C."/>
            <person name="Yan M."/>
            <person name="Daum C."/>
            <person name="Ng V."/>
            <person name="Clum A."/>
            <person name="Steindorff A."/>
            <person name="Ohm R.A."/>
            <person name="Martin F."/>
            <person name="Silar P."/>
            <person name="Natvig D.O."/>
            <person name="Lalanne C."/>
            <person name="Gautier V."/>
            <person name="Ament-Velasquez S.L."/>
            <person name="Kruys A."/>
            <person name="Hutchinson M.I."/>
            <person name="Powell A.J."/>
            <person name="Barry K."/>
            <person name="Miller A.N."/>
            <person name="Grigoriev I.V."/>
            <person name="Debuchy R."/>
            <person name="Gladieux P."/>
            <person name="Hiltunen Thoren M."/>
            <person name="Johannesson H."/>
        </authorList>
    </citation>
    <scope>NUCLEOTIDE SEQUENCE</scope>
    <source>
        <strain evidence="3">CBS 560.94</strain>
    </source>
</reference>
<organism evidence="3 4">
    <name type="scientific">Neurospora tetraspora</name>
    <dbReference type="NCBI Taxonomy" id="94610"/>
    <lineage>
        <taxon>Eukaryota</taxon>
        <taxon>Fungi</taxon>
        <taxon>Dikarya</taxon>
        <taxon>Ascomycota</taxon>
        <taxon>Pezizomycotina</taxon>
        <taxon>Sordariomycetes</taxon>
        <taxon>Sordariomycetidae</taxon>
        <taxon>Sordariales</taxon>
        <taxon>Sordariaceae</taxon>
        <taxon>Neurospora</taxon>
    </lineage>
</organism>
<dbReference type="EMBL" id="JAUEPP010000001">
    <property type="protein sequence ID" value="KAK3354934.1"/>
    <property type="molecule type" value="Genomic_DNA"/>
</dbReference>
<accession>A0AAE0MVW5</accession>
<feature type="compositionally biased region" description="Basic and acidic residues" evidence="1">
    <location>
        <begin position="114"/>
        <end position="147"/>
    </location>
</feature>
<name>A0AAE0MVW5_9PEZI</name>
<feature type="region of interest" description="Disordered" evidence="1">
    <location>
        <begin position="1"/>
        <end position="37"/>
    </location>
</feature>
<sequence>MGKNDSVPDAWDDDWESLADRAAEGRPSPEPEKEVKMTKAERLAMHAEAQRKLWEAAESEKEINFLAATSSVPLTTPFKPAMKVLSRRPVIAKRDPVTGLERLTLQDDEDDDEDKSKKQETPEEIRMRQQRELEEKQRRYEEARAKIFGEASPSSGLSTPGSVTPPKETDKADRPRSDRQNHKRGRGRGESCSTQTIRQSQAQAARGGPERPLRTLAHQILGGMKIKSSGHREAQITVEEQDLGSLVVEAKRDEFYYSY</sequence>
<evidence type="ECO:0000256" key="1">
    <source>
        <dbReference type="SAM" id="MobiDB-lite"/>
    </source>
</evidence>
<feature type="compositionally biased region" description="Polar residues" evidence="1">
    <location>
        <begin position="191"/>
        <end position="203"/>
    </location>
</feature>
<feature type="compositionally biased region" description="Basic and acidic residues" evidence="1">
    <location>
        <begin position="167"/>
        <end position="180"/>
    </location>
</feature>
<dbReference type="PROSITE" id="PS51673">
    <property type="entry name" value="SUZ"/>
    <property type="match status" value="1"/>
</dbReference>
<evidence type="ECO:0000313" key="4">
    <source>
        <dbReference type="Proteomes" id="UP001278500"/>
    </source>
</evidence>
<feature type="region of interest" description="Disordered" evidence="1">
    <location>
        <begin position="87"/>
        <end position="212"/>
    </location>
</feature>
<comment type="caution">
    <text evidence="3">The sequence shown here is derived from an EMBL/GenBank/DDBJ whole genome shotgun (WGS) entry which is preliminary data.</text>
</comment>
<feature type="domain" description="SUZ" evidence="2">
    <location>
        <begin position="75"/>
        <end position="152"/>
    </location>
</feature>